<proteinExistence type="predicted"/>
<accession>A0A6I3NB09</accession>
<evidence type="ECO:0000313" key="2">
    <source>
        <dbReference type="EMBL" id="MTL94934.1"/>
    </source>
</evidence>
<evidence type="ECO:0000313" key="1">
    <source>
        <dbReference type="EMBL" id="MTK20583.1"/>
    </source>
</evidence>
<comment type="caution">
    <text evidence="2">The sequence shown here is derived from an EMBL/GenBank/DDBJ whole genome shotgun (WGS) entry which is preliminary data.</text>
</comment>
<dbReference type="Proteomes" id="UP000487649">
    <property type="component" value="Unassembled WGS sequence"/>
</dbReference>
<name>A0A6I3NB09_9FIRM</name>
<organism evidence="2">
    <name type="scientific">Turicibacter sanguinis</name>
    <dbReference type="NCBI Taxonomy" id="154288"/>
    <lineage>
        <taxon>Bacteria</taxon>
        <taxon>Bacillati</taxon>
        <taxon>Bacillota</taxon>
        <taxon>Erysipelotrichia</taxon>
        <taxon>Erysipelotrichales</taxon>
        <taxon>Turicibacteraceae</taxon>
        <taxon>Turicibacter</taxon>
    </lineage>
</organism>
<evidence type="ECO:0000313" key="3">
    <source>
        <dbReference type="Proteomes" id="UP000487649"/>
    </source>
</evidence>
<dbReference type="EMBL" id="WMQE01000006">
    <property type="protein sequence ID" value="MTK20583.1"/>
    <property type="molecule type" value="Genomic_DNA"/>
</dbReference>
<reference evidence="2 3" key="1">
    <citation type="journal article" date="2019" name="Nat. Med.">
        <title>A library of human gut bacterial isolates paired with longitudinal multiomics data enables mechanistic microbiome research.</title>
        <authorList>
            <person name="Poyet M."/>
            <person name="Groussin M."/>
            <person name="Gibbons S.M."/>
            <person name="Avila-Pacheco J."/>
            <person name="Jiang X."/>
            <person name="Kearney S.M."/>
            <person name="Perrotta A.R."/>
            <person name="Berdy B."/>
            <person name="Zhao S."/>
            <person name="Lieberman T.D."/>
            <person name="Swanson P.K."/>
            <person name="Smith M."/>
            <person name="Roesemann S."/>
            <person name="Alexander J.E."/>
            <person name="Rich S.A."/>
            <person name="Livny J."/>
            <person name="Vlamakis H."/>
            <person name="Clish C."/>
            <person name="Bullock K."/>
            <person name="Deik A."/>
            <person name="Scott J."/>
            <person name="Pierce K.A."/>
            <person name="Xavier R.J."/>
            <person name="Alm E.J."/>
        </authorList>
    </citation>
    <scope>NUCLEOTIDE SEQUENCE</scope>
    <source>
        <strain evidence="2">BIOML-A179</strain>
        <strain evidence="1 3">BIOML-A198</strain>
    </source>
</reference>
<gene>
    <name evidence="2" type="ORF">GMA64_10375</name>
    <name evidence="1" type="ORF">GMA92_03915</name>
</gene>
<dbReference type="EMBL" id="WMQV01000026">
    <property type="protein sequence ID" value="MTL94934.1"/>
    <property type="molecule type" value="Genomic_DNA"/>
</dbReference>
<protein>
    <submittedName>
        <fullName evidence="2">Uncharacterized protein</fullName>
    </submittedName>
</protein>
<dbReference type="AlphaFoldDB" id="A0A6I3NB09"/>
<dbReference type="RefSeq" id="WP_006784694.1">
    <property type="nucleotide sequence ID" value="NZ_CABJBH010000018.1"/>
</dbReference>
<sequence length="60" mass="7387">MERHFKIIDHYYPHDEIWIVNESKLKADFRYLKAANLEELLAQMREQGYDVLEFNLPKNY</sequence>